<accession>A0ABS9HVX5</accession>
<evidence type="ECO:0000256" key="1">
    <source>
        <dbReference type="ARBA" id="ARBA00006817"/>
    </source>
</evidence>
<proteinExistence type="inferred from homology"/>
<evidence type="ECO:0000259" key="2">
    <source>
        <dbReference type="Pfam" id="PF08327"/>
    </source>
</evidence>
<dbReference type="Proteomes" id="UP001430796">
    <property type="component" value="Unassembled WGS sequence"/>
</dbReference>
<dbReference type="EMBL" id="JAKJPO010000005">
    <property type="protein sequence ID" value="MCF7222320.1"/>
    <property type="molecule type" value="Genomic_DNA"/>
</dbReference>
<dbReference type="InterPro" id="IPR023393">
    <property type="entry name" value="START-like_dom_sf"/>
</dbReference>
<reference evidence="3 4" key="1">
    <citation type="submission" date="2022-01" db="EMBL/GenBank/DDBJ databases">
        <title>Lysobacter chinensis sp. nov., a bacterium isolated from cow dung compost.</title>
        <authorList>
            <person name="Liu Y."/>
        </authorList>
    </citation>
    <scope>NUCLEOTIDE SEQUENCE [LARGE SCALE GENOMIC DNA]</scope>
    <source>
        <strain evidence="3 4">TLK-CK17</strain>
    </source>
</reference>
<protein>
    <submittedName>
        <fullName evidence="3">SRPBCC family protein</fullName>
    </submittedName>
</protein>
<sequence length="153" mass="16913">MSTDNTGTVRLHRVLRAPPGRVYRAFLDADAMAKWLPPHGFTGKVHELDARVGGRYRMSFTNFGSGHSHAFGGTYLELVPNERIRYDDRFDDPNLAGLMETTVTLKAVACGTELHVTQTGIPAAIPTEFCYMGWQESLALLAHLVEPEIPDNA</sequence>
<dbReference type="CDD" id="cd08895">
    <property type="entry name" value="SRPBCC_CalC_Aha1-like_2"/>
    <property type="match status" value="1"/>
</dbReference>
<comment type="caution">
    <text evidence="3">The sequence shown here is derived from an EMBL/GenBank/DDBJ whole genome shotgun (WGS) entry which is preliminary data.</text>
</comment>
<gene>
    <name evidence="3" type="ORF">L3V18_11060</name>
</gene>
<dbReference type="InterPro" id="IPR013538">
    <property type="entry name" value="ASHA1/2-like_C"/>
</dbReference>
<comment type="similarity">
    <text evidence="1">Belongs to the AHA1 family.</text>
</comment>
<dbReference type="Gene3D" id="3.30.530.20">
    <property type="match status" value="1"/>
</dbReference>
<evidence type="ECO:0000313" key="4">
    <source>
        <dbReference type="Proteomes" id="UP001430796"/>
    </source>
</evidence>
<keyword evidence="4" id="KW-1185">Reference proteome</keyword>
<feature type="domain" description="Activator of Hsp90 ATPase homologue 1/2-like C-terminal" evidence="2">
    <location>
        <begin position="16"/>
        <end position="146"/>
    </location>
</feature>
<organism evidence="3 4">
    <name type="scientific">Marilutibacter chinensis</name>
    <dbReference type="NCBI Taxonomy" id="2912247"/>
    <lineage>
        <taxon>Bacteria</taxon>
        <taxon>Pseudomonadati</taxon>
        <taxon>Pseudomonadota</taxon>
        <taxon>Gammaproteobacteria</taxon>
        <taxon>Lysobacterales</taxon>
        <taxon>Lysobacteraceae</taxon>
        <taxon>Marilutibacter</taxon>
    </lineage>
</organism>
<dbReference type="SUPFAM" id="SSF55961">
    <property type="entry name" value="Bet v1-like"/>
    <property type="match status" value="1"/>
</dbReference>
<name>A0ABS9HVX5_9GAMM</name>
<dbReference type="RefSeq" id="WP_237054818.1">
    <property type="nucleotide sequence ID" value="NZ_JAKJPO010000005.1"/>
</dbReference>
<evidence type="ECO:0000313" key="3">
    <source>
        <dbReference type="EMBL" id="MCF7222320.1"/>
    </source>
</evidence>
<reference evidence="4" key="2">
    <citation type="submission" date="2022-01" db="EMBL/GenBank/DDBJ databases">
        <title>Lysobacter chinensis sp. nov., a bacterium isolated from cow dung compost.</title>
        <authorList>
            <person name="Zhou L.Y."/>
        </authorList>
    </citation>
    <scope>NUCLEOTIDE SEQUENCE [LARGE SCALE GENOMIC DNA]</scope>
    <source>
        <strain evidence="4">TLK-CK17</strain>
    </source>
</reference>
<dbReference type="Pfam" id="PF08327">
    <property type="entry name" value="AHSA1"/>
    <property type="match status" value="1"/>
</dbReference>
<reference evidence="3 4" key="3">
    <citation type="submission" date="2022-01" db="EMBL/GenBank/DDBJ databases">
        <authorList>
            <person name="Zhou L.Y."/>
        </authorList>
    </citation>
    <scope>NUCLEOTIDE SEQUENCE [LARGE SCALE GENOMIC DNA]</scope>
    <source>
        <strain evidence="3 4">TLK-CK17</strain>
    </source>
</reference>